<dbReference type="Proteomes" id="UP000584931">
    <property type="component" value="Unassembled WGS sequence"/>
</dbReference>
<protein>
    <recommendedName>
        <fullName evidence="5">PrgI family protein</fullName>
    </recommendedName>
</protein>
<sequence length="330" mass="35049">MNSDDVSTWRGRIPADIDRPEPVLFNLTARQCLMIAPALLAAWGTYLLLRDLVPLWAFAMLLAPVLGVVIALALGEHDGRGLEQVAASALAWIRAPKHLVPVSSGHIPSLPRWAPRPASSPRLAPLRLPASAVSLEGVVDLDGRCAVMVACTTLPFQLASGREQDQVLAAFAGVLDALSEPVQILVQRRRADLTEFTAMLRDNADHLPHPALAEAAMAHAQFLDEMTATHELSHQQVVVVVTAAGAARRVGAALLRRAQDTADRLAALGIRTQVLDGDEAEQVLRASMTAPGAGLTDPDPAVYGATDVGDHAQTGNPTDTGITDEHEKGH</sequence>
<proteinExistence type="predicted"/>
<keyword evidence="2" id="KW-0472">Membrane</keyword>
<evidence type="ECO:0000313" key="4">
    <source>
        <dbReference type="Proteomes" id="UP000584931"/>
    </source>
</evidence>
<name>A0A7Y9X8V1_9ACTN</name>
<evidence type="ECO:0000313" key="3">
    <source>
        <dbReference type="EMBL" id="NYH51341.1"/>
    </source>
</evidence>
<dbReference type="Pfam" id="PF12666">
    <property type="entry name" value="PrgI"/>
    <property type="match status" value="1"/>
</dbReference>
<evidence type="ECO:0000256" key="1">
    <source>
        <dbReference type="SAM" id="MobiDB-lite"/>
    </source>
</evidence>
<dbReference type="RefSeq" id="WP_179809268.1">
    <property type="nucleotide sequence ID" value="NZ_JACCHL010000001.1"/>
</dbReference>
<reference evidence="3 4" key="1">
    <citation type="submission" date="2020-07" db="EMBL/GenBank/DDBJ databases">
        <title>Sequencing the genomes of 1000 actinobacteria strains.</title>
        <authorList>
            <person name="Klenk H.-P."/>
        </authorList>
    </citation>
    <scope>NUCLEOTIDE SEQUENCE [LARGE SCALE GENOMIC DNA]</scope>
    <source>
        <strain evidence="3 4">DSM 45278</strain>
    </source>
</reference>
<feature type="region of interest" description="Disordered" evidence="1">
    <location>
        <begin position="289"/>
        <end position="330"/>
    </location>
</feature>
<keyword evidence="2" id="KW-0812">Transmembrane</keyword>
<organism evidence="3 4">
    <name type="scientific">Nocardiopsis sinuspersici</name>
    <dbReference type="NCBI Taxonomy" id="501010"/>
    <lineage>
        <taxon>Bacteria</taxon>
        <taxon>Bacillati</taxon>
        <taxon>Actinomycetota</taxon>
        <taxon>Actinomycetes</taxon>
        <taxon>Streptosporangiales</taxon>
        <taxon>Nocardiopsidaceae</taxon>
        <taxon>Nocardiopsis</taxon>
    </lineage>
</organism>
<dbReference type="EMBL" id="JACCHL010000001">
    <property type="protein sequence ID" value="NYH51341.1"/>
    <property type="molecule type" value="Genomic_DNA"/>
</dbReference>
<dbReference type="AlphaFoldDB" id="A0A7Y9X8V1"/>
<keyword evidence="2" id="KW-1133">Transmembrane helix</keyword>
<evidence type="ECO:0008006" key="5">
    <source>
        <dbReference type="Google" id="ProtNLM"/>
    </source>
</evidence>
<feature type="transmembrane region" description="Helical" evidence="2">
    <location>
        <begin position="55"/>
        <end position="74"/>
    </location>
</feature>
<gene>
    <name evidence="3" type="ORF">HNR06_000930</name>
</gene>
<dbReference type="InterPro" id="IPR024414">
    <property type="entry name" value="Uncharacterised_PrgI"/>
</dbReference>
<evidence type="ECO:0000256" key="2">
    <source>
        <dbReference type="SAM" id="Phobius"/>
    </source>
</evidence>
<comment type="caution">
    <text evidence="3">The sequence shown here is derived from an EMBL/GenBank/DDBJ whole genome shotgun (WGS) entry which is preliminary data.</text>
</comment>
<accession>A0A7Y9X8V1</accession>
<feature type="transmembrane region" description="Helical" evidence="2">
    <location>
        <begin position="32"/>
        <end position="49"/>
    </location>
</feature>